<proteinExistence type="predicted"/>
<organism evidence="2">
    <name type="scientific">Rouxiella sp. WC2420</name>
    <dbReference type="NCBI Taxonomy" id="3234145"/>
    <lineage>
        <taxon>Bacteria</taxon>
        <taxon>Pseudomonadati</taxon>
        <taxon>Pseudomonadota</taxon>
        <taxon>Gammaproteobacteria</taxon>
        <taxon>Enterobacterales</taxon>
        <taxon>Yersiniaceae</taxon>
        <taxon>Rouxiella</taxon>
    </lineage>
</organism>
<dbReference type="RefSeq" id="WP_369788877.1">
    <property type="nucleotide sequence ID" value="NZ_CP165628.1"/>
</dbReference>
<keyword evidence="2" id="KW-0808">Transferase</keyword>
<keyword evidence="2" id="KW-0012">Acyltransferase</keyword>
<dbReference type="Gene3D" id="3.40.630.30">
    <property type="match status" value="1"/>
</dbReference>
<reference evidence="2" key="1">
    <citation type="submission" date="2024-07" db="EMBL/GenBank/DDBJ databases">
        <authorList>
            <person name="Biller S.J."/>
        </authorList>
    </citation>
    <scope>NUCLEOTIDE SEQUENCE</scope>
    <source>
        <strain evidence="2">WC2420</strain>
    </source>
</reference>
<dbReference type="EC" id="2.3.-.-" evidence="2"/>
<feature type="domain" description="N-acetyltransferase" evidence="1">
    <location>
        <begin position="12"/>
        <end position="180"/>
    </location>
</feature>
<dbReference type="GO" id="GO:0005737">
    <property type="term" value="C:cytoplasm"/>
    <property type="evidence" value="ECO:0007669"/>
    <property type="project" value="TreeGrafter"/>
</dbReference>
<dbReference type="GO" id="GO:1990189">
    <property type="term" value="F:protein N-terminal-serine acetyltransferase activity"/>
    <property type="evidence" value="ECO:0007669"/>
    <property type="project" value="TreeGrafter"/>
</dbReference>
<evidence type="ECO:0000259" key="1">
    <source>
        <dbReference type="PROSITE" id="PS51186"/>
    </source>
</evidence>
<dbReference type="PROSITE" id="PS51186">
    <property type="entry name" value="GNAT"/>
    <property type="match status" value="1"/>
</dbReference>
<dbReference type="AlphaFoldDB" id="A0AB39VQB3"/>
<dbReference type="PANTHER" id="PTHR43441">
    <property type="entry name" value="RIBOSOMAL-PROTEIN-SERINE ACETYLTRANSFERASE"/>
    <property type="match status" value="1"/>
</dbReference>
<dbReference type="SUPFAM" id="SSF55729">
    <property type="entry name" value="Acyl-CoA N-acyltransferases (Nat)"/>
    <property type="match status" value="1"/>
</dbReference>
<dbReference type="InterPro" id="IPR051908">
    <property type="entry name" value="Ribosomal_N-acetyltransferase"/>
</dbReference>
<name>A0AB39VQB3_9GAMM</name>
<dbReference type="Pfam" id="PF13302">
    <property type="entry name" value="Acetyltransf_3"/>
    <property type="match status" value="1"/>
</dbReference>
<dbReference type="EMBL" id="CP165628">
    <property type="protein sequence ID" value="XDU71766.1"/>
    <property type="molecule type" value="Genomic_DNA"/>
</dbReference>
<dbReference type="InterPro" id="IPR000182">
    <property type="entry name" value="GNAT_dom"/>
</dbReference>
<protein>
    <submittedName>
        <fullName evidence="2">GNAT family N-acetyltransferase</fullName>
        <ecNumber evidence="2">2.3.-.-</ecNumber>
    </submittedName>
</protein>
<sequence length="187" mass="21459">MTSRLIFRDEHIEIRVPTELEAPLHFEAIQASVKEISAWESWCDTGYSLEDSRTYLIESYVKRQRGLEYRFCLFDVASGKIIGSIALNRIVQEYKTANIGYWIRSDFTGRSLAVTAVQAISRFAFQELGLTRLEIVALAKNQRSRRVAEKSGAFDEGCHRNRLYYQGTPEDAWVYSLIPGDLPQKLV</sequence>
<dbReference type="GO" id="GO:0008999">
    <property type="term" value="F:protein-N-terminal-alanine acetyltransferase activity"/>
    <property type="evidence" value="ECO:0007669"/>
    <property type="project" value="TreeGrafter"/>
</dbReference>
<gene>
    <name evidence="2" type="ORF">AB3G37_19925</name>
</gene>
<dbReference type="PANTHER" id="PTHR43441:SF10">
    <property type="entry name" value="ACETYLTRANSFERASE"/>
    <property type="match status" value="1"/>
</dbReference>
<dbReference type="InterPro" id="IPR016181">
    <property type="entry name" value="Acyl_CoA_acyltransferase"/>
</dbReference>
<accession>A0AB39VQB3</accession>
<evidence type="ECO:0000313" key="2">
    <source>
        <dbReference type="EMBL" id="XDU71766.1"/>
    </source>
</evidence>